<sequence>MDRPEQLQKTLTGLGVIQLLAIDVVANLPDRSNDVVSTWPAPDFSHRGYGVRVGAVDKRQCPLLPVVPQTGYPNTSQESFCSLAPSHPSLKSSASYKPPPWCARSFPPPLLTACFVQDHGDRGVDSGPHRHCLQTANLRTGRSCPGLLQFFQVLALHVTSLPRLTKSSERRLCSPCVFRISGSVPHISLSVAARCLHSRERTE</sequence>
<dbReference type="EMBL" id="JAHMHS010000031">
    <property type="protein sequence ID" value="KAK1726564.1"/>
    <property type="molecule type" value="Genomic_DNA"/>
</dbReference>
<name>A0AAD8USZ2_GLOAC</name>
<dbReference type="GeneID" id="85396718"/>
<protein>
    <submittedName>
        <fullName evidence="1">Uncharacterized protein</fullName>
    </submittedName>
</protein>
<dbReference type="Proteomes" id="UP001244207">
    <property type="component" value="Unassembled WGS sequence"/>
</dbReference>
<keyword evidence="2" id="KW-1185">Reference proteome</keyword>
<dbReference type="AlphaFoldDB" id="A0AAD8USZ2"/>
<gene>
    <name evidence="1" type="ORF">BDZ83DRAFT_729440</name>
</gene>
<organism evidence="1 2">
    <name type="scientific">Glomerella acutata</name>
    <name type="common">Colletotrichum acutatum</name>
    <dbReference type="NCBI Taxonomy" id="27357"/>
    <lineage>
        <taxon>Eukaryota</taxon>
        <taxon>Fungi</taxon>
        <taxon>Dikarya</taxon>
        <taxon>Ascomycota</taxon>
        <taxon>Pezizomycotina</taxon>
        <taxon>Sordariomycetes</taxon>
        <taxon>Hypocreomycetidae</taxon>
        <taxon>Glomerellales</taxon>
        <taxon>Glomerellaceae</taxon>
        <taxon>Colletotrichum</taxon>
        <taxon>Colletotrichum acutatum species complex</taxon>
    </lineage>
</organism>
<comment type="caution">
    <text evidence="1">The sequence shown here is derived from an EMBL/GenBank/DDBJ whole genome shotgun (WGS) entry which is preliminary data.</text>
</comment>
<reference evidence="1" key="1">
    <citation type="submission" date="2021-12" db="EMBL/GenBank/DDBJ databases">
        <title>Comparative genomics, transcriptomics and evolutionary studies reveal genomic signatures of adaptation to plant cell wall in hemibiotrophic fungi.</title>
        <authorList>
            <consortium name="DOE Joint Genome Institute"/>
            <person name="Baroncelli R."/>
            <person name="Diaz J.F."/>
            <person name="Benocci T."/>
            <person name="Peng M."/>
            <person name="Battaglia E."/>
            <person name="Haridas S."/>
            <person name="Andreopoulos W."/>
            <person name="Labutti K."/>
            <person name="Pangilinan J."/>
            <person name="Floch G.L."/>
            <person name="Makela M.R."/>
            <person name="Henrissat B."/>
            <person name="Grigoriev I.V."/>
            <person name="Crouch J.A."/>
            <person name="De Vries R.P."/>
            <person name="Sukno S.A."/>
            <person name="Thon M.R."/>
        </authorList>
    </citation>
    <scope>NUCLEOTIDE SEQUENCE</scope>
    <source>
        <strain evidence="1">CBS 112980</strain>
    </source>
</reference>
<evidence type="ECO:0000313" key="1">
    <source>
        <dbReference type="EMBL" id="KAK1726564.1"/>
    </source>
</evidence>
<accession>A0AAD8USZ2</accession>
<proteinExistence type="predicted"/>
<evidence type="ECO:0000313" key="2">
    <source>
        <dbReference type="Proteomes" id="UP001244207"/>
    </source>
</evidence>
<dbReference type="RefSeq" id="XP_060366619.1">
    <property type="nucleotide sequence ID" value="XM_060512820.1"/>
</dbReference>